<accession>A0A9Q4T5W5</accession>
<dbReference type="EMBL" id="RPBY01000005">
    <property type="protein sequence ID" value="NCH88590.1"/>
    <property type="molecule type" value="Genomic_DNA"/>
</dbReference>
<dbReference type="Proteomes" id="UP000778262">
    <property type="component" value="Unassembled WGS sequence"/>
</dbReference>
<reference evidence="1" key="1">
    <citation type="submission" date="2018-11" db="EMBL/GenBank/DDBJ databases">
        <title>Genomics analysis of Putative Virulence Factors on Adhesion and Cytotoxicity for Cronobacter spp.</title>
        <authorList>
            <person name="Cui J."/>
        </authorList>
    </citation>
    <scope>NUCLEOTIDE SEQUENCE</scope>
    <source>
        <strain evidence="1">SD69</strain>
    </source>
</reference>
<name>A0A9Q4T5W5_9ENTR</name>
<dbReference type="AlphaFoldDB" id="A0A9Q4T5W5"/>
<dbReference type="InterPro" id="IPR029058">
    <property type="entry name" value="AB_hydrolase_fold"/>
</dbReference>
<dbReference type="GO" id="GO:0016787">
    <property type="term" value="F:hydrolase activity"/>
    <property type="evidence" value="ECO:0007669"/>
    <property type="project" value="UniProtKB-KW"/>
</dbReference>
<comment type="caution">
    <text evidence="1">The sequence shown here is derived from an EMBL/GenBank/DDBJ whole genome shotgun (WGS) entry which is preliminary data.</text>
</comment>
<evidence type="ECO:0000313" key="2">
    <source>
        <dbReference type="Proteomes" id="UP000778262"/>
    </source>
</evidence>
<dbReference type="RefSeq" id="WP_161591095.1">
    <property type="nucleotide sequence ID" value="NZ_RPBY01000005.1"/>
</dbReference>
<proteinExistence type="predicted"/>
<dbReference type="SUPFAM" id="SSF53474">
    <property type="entry name" value="alpha/beta-Hydrolases"/>
    <property type="match status" value="1"/>
</dbReference>
<organism evidence="1 2">
    <name type="scientific">Cronobacter dublinensis</name>
    <dbReference type="NCBI Taxonomy" id="413497"/>
    <lineage>
        <taxon>Bacteria</taxon>
        <taxon>Pseudomonadati</taxon>
        <taxon>Pseudomonadota</taxon>
        <taxon>Gammaproteobacteria</taxon>
        <taxon>Enterobacterales</taxon>
        <taxon>Enterobacteriaceae</taxon>
        <taxon>Cronobacter</taxon>
    </lineage>
</organism>
<gene>
    <name evidence="1" type="ORF">EHJ13_14245</name>
</gene>
<keyword evidence="1" id="KW-0378">Hydrolase</keyword>
<sequence>MSEQTEIVNGVQIKYRFKKRKYDTQHMIFIFSGFGGAGMFTYDFANALQDCPAHVVWIKDDFNNACTYYLCQNNDFSVEQTVIAFIEMMLARYRLDKTQCTLAGFSKGGSAALWYGLKYGFKNIVSTVPQFHIGSYAKNHWPEVFIHMTGDGSEASAHRLDALLPCQLNSDTALDKNIYLLTSEADCQYATEVKPYIPAFRKYQNFNLFMAQSMLIREHNQVTSYHVPLLLGIFYALSQGAVPRYGECVLTADNRVLPRPAKPEPVAVLKKVAVNGARLFPEGVAVLKGLSCAEYQDIQVDLVCKKDGFEEVFRIAKAHRAILTRQLYEEGFVNYDKGWFCTARYEGLSLAALPAGTYQLWLDITCQQVRARKALETDPALANRVLATSEALEVFSEDNRVYLTRKASL</sequence>
<dbReference type="Gene3D" id="3.40.50.1820">
    <property type="entry name" value="alpha/beta hydrolase"/>
    <property type="match status" value="1"/>
</dbReference>
<protein>
    <submittedName>
        <fullName evidence="1">Alpha/beta hydrolase</fullName>
    </submittedName>
</protein>
<evidence type="ECO:0000313" key="1">
    <source>
        <dbReference type="EMBL" id="NCH88590.1"/>
    </source>
</evidence>